<dbReference type="Gene3D" id="2.40.30.170">
    <property type="match status" value="1"/>
</dbReference>
<dbReference type="InterPro" id="IPR058626">
    <property type="entry name" value="MdtA-like_b-barrel"/>
</dbReference>
<comment type="subcellular location">
    <subcellularLocation>
        <location evidence="1">Cell envelope</location>
    </subcellularLocation>
</comment>
<sequence>MLNVALVAIVLAIATAAYLLFFRGEPEAAGTTRPTVTVARGDVTAGVSSSGTLQSSQTASPQFATSGTVTAVLVKVGQVVAKGAAIARIDPASAEREVRIAEQNQIAAANSVTAAQETLDDAEDAKQAADEAAAEPTPTPTPGEQTQTQTQAQAQSQSQGQSPEVAVSNAEASLARAKADKEQADQNLEAAQSDVTNTTLKAPIAGTITAINGSVGSVAGGSSGSGSTGATGTGATGQGSTGGSSSTTTSSAAGTGFVDISDLKTLQVVASFPEADAVKIKTKQAATVTLNAEPGSTLTATLTSVSPTPTTTNGVVSYSATFTLAKVPASARIGQTANVTVQTAKATNVLYVPTTSIVTSGTTHTVTMANGSGSREVQIGVQGGSFTQITSGLDEGDQIELIQGAIGTGGTGQGAGQGRTGAGGTGQFPGGGTGQFPGGGTGQFPGAGTGANRGR</sequence>
<organism evidence="5 6">
    <name type="scientific">Kribbella koreensis</name>
    <dbReference type="NCBI Taxonomy" id="57909"/>
    <lineage>
        <taxon>Bacteria</taxon>
        <taxon>Bacillati</taxon>
        <taxon>Actinomycetota</taxon>
        <taxon>Actinomycetes</taxon>
        <taxon>Propionibacteriales</taxon>
        <taxon>Kribbellaceae</taxon>
        <taxon>Kribbella</taxon>
    </lineage>
</organism>
<feature type="compositionally biased region" description="Low complexity" evidence="3">
    <location>
        <begin position="243"/>
        <end position="252"/>
    </location>
</feature>
<feature type="compositionally biased region" description="Gly residues" evidence="3">
    <location>
        <begin position="219"/>
        <end position="242"/>
    </location>
</feature>
<evidence type="ECO:0000256" key="1">
    <source>
        <dbReference type="ARBA" id="ARBA00004196"/>
    </source>
</evidence>
<accession>A0ABP4B7F9</accession>
<reference evidence="6" key="1">
    <citation type="journal article" date="2019" name="Int. J. Syst. Evol. Microbiol.">
        <title>The Global Catalogue of Microorganisms (GCM) 10K type strain sequencing project: providing services to taxonomists for standard genome sequencing and annotation.</title>
        <authorList>
            <consortium name="The Broad Institute Genomics Platform"/>
            <consortium name="The Broad Institute Genome Sequencing Center for Infectious Disease"/>
            <person name="Wu L."/>
            <person name="Ma J."/>
        </authorList>
    </citation>
    <scope>NUCLEOTIDE SEQUENCE [LARGE SCALE GENOMIC DNA]</scope>
    <source>
        <strain evidence="6">JCM 10977</strain>
    </source>
</reference>
<evidence type="ECO:0000313" key="6">
    <source>
        <dbReference type="Proteomes" id="UP001500542"/>
    </source>
</evidence>
<evidence type="ECO:0000256" key="3">
    <source>
        <dbReference type="SAM" id="MobiDB-lite"/>
    </source>
</evidence>
<evidence type="ECO:0000259" key="4">
    <source>
        <dbReference type="Pfam" id="PF25944"/>
    </source>
</evidence>
<evidence type="ECO:0000256" key="2">
    <source>
        <dbReference type="ARBA" id="ARBA00023054"/>
    </source>
</evidence>
<feature type="region of interest" description="Disordered" evidence="3">
    <location>
        <begin position="111"/>
        <end position="192"/>
    </location>
</feature>
<keyword evidence="2" id="KW-0175">Coiled coil</keyword>
<proteinExistence type="predicted"/>
<dbReference type="Pfam" id="PF25944">
    <property type="entry name" value="Beta-barrel_RND"/>
    <property type="match status" value="1"/>
</dbReference>
<dbReference type="PANTHER" id="PTHR32347">
    <property type="entry name" value="EFFLUX SYSTEM COMPONENT YKNX-RELATED"/>
    <property type="match status" value="1"/>
</dbReference>
<feature type="region of interest" description="Disordered" evidence="3">
    <location>
        <begin position="219"/>
        <end position="252"/>
    </location>
</feature>
<dbReference type="Gene3D" id="2.40.50.100">
    <property type="match status" value="1"/>
</dbReference>
<protein>
    <submittedName>
        <fullName evidence="5">HlyD family efflux transporter periplasmic adaptor subunit</fullName>
    </submittedName>
</protein>
<gene>
    <name evidence="5" type="ORF">GCM10009554_39860</name>
</gene>
<name>A0ABP4B7F9_9ACTN</name>
<dbReference type="Proteomes" id="UP001500542">
    <property type="component" value="Unassembled WGS sequence"/>
</dbReference>
<dbReference type="EMBL" id="BAAAHK010000009">
    <property type="protein sequence ID" value="GAA0945224.1"/>
    <property type="molecule type" value="Genomic_DNA"/>
</dbReference>
<feature type="region of interest" description="Disordered" evidence="3">
    <location>
        <begin position="407"/>
        <end position="455"/>
    </location>
</feature>
<comment type="caution">
    <text evidence="5">The sequence shown here is derived from an EMBL/GenBank/DDBJ whole genome shotgun (WGS) entry which is preliminary data.</text>
</comment>
<dbReference type="InterPro" id="IPR050465">
    <property type="entry name" value="UPF0194_transport"/>
</dbReference>
<keyword evidence="6" id="KW-1185">Reference proteome</keyword>
<feature type="domain" description="Multidrug resistance protein MdtA-like beta-barrel" evidence="4">
    <location>
        <begin position="265"/>
        <end position="343"/>
    </location>
</feature>
<feature type="compositionally biased region" description="Low complexity" evidence="3">
    <location>
        <begin position="130"/>
        <end position="164"/>
    </location>
</feature>
<evidence type="ECO:0000313" key="5">
    <source>
        <dbReference type="EMBL" id="GAA0945224.1"/>
    </source>
</evidence>
<dbReference type="Gene3D" id="6.20.50.140">
    <property type="match status" value="1"/>
</dbReference>